<accession>A0ABM3VXK9</accession>
<dbReference type="RefSeq" id="XP_060029059.1">
    <property type="nucleotide sequence ID" value="XM_060173076.1"/>
</dbReference>
<gene>
    <name evidence="3" type="primary">LOC132533111</name>
</gene>
<evidence type="ECO:0000313" key="3">
    <source>
        <dbReference type="RefSeq" id="XP_060029059.1"/>
    </source>
</evidence>
<evidence type="ECO:0000313" key="2">
    <source>
        <dbReference type="Proteomes" id="UP001652624"/>
    </source>
</evidence>
<proteinExistence type="predicted"/>
<feature type="region of interest" description="Disordered" evidence="1">
    <location>
        <begin position="1"/>
        <end position="28"/>
    </location>
</feature>
<evidence type="ECO:0000256" key="1">
    <source>
        <dbReference type="SAM" id="MobiDB-lite"/>
    </source>
</evidence>
<keyword evidence="2" id="KW-1185">Reference proteome</keyword>
<protein>
    <submittedName>
        <fullName evidence="3">Leukocyte-associated immunoglobulin-like receptor 1</fullName>
    </submittedName>
</protein>
<feature type="compositionally biased region" description="Basic and acidic residues" evidence="1">
    <location>
        <begin position="1"/>
        <end position="13"/>
    </location>
</feature>
<dbReference type="Proteomes" id="UP001652624">
    <property type="component" value="Chromosome 2"/>
</dbReference>
<reference evidence="2" key="1">
    <citation type="submission" date="2025-05" db="UniProtKB">
        <authorList>
            <consortium name="RefSeq"/>
        </authorList>
    </citation>
    <scope>NUCLEOTIDE SEQUENCE [LARGE SCALE GENOMIC DNA]</scope>
</reference>
<feature type="region of interest" description="Disordered" evidence="1">
    <location>
        <begin position="80"/>
        <end position="112"/>
    </location>
</feature>
<dbReference type="GeneID" id="132533111"/>
<name>A0ABM3VXK9_ERIEU</name>
<reference evidence="3" key="2">
    <citation type="submission" date="2025-08" db="UniProtKB">
        <authorList>
            <consortium name="RefSeq"/>
        </authorList>
    </citation>
    <scope>IDENTIFICATION</scope>
</reference>
<sequence length="112" mass="12178">MAMQARRDFRRGEAQGQQPLLPHLRSPYSPPLSLRFCPTADIRVEAGVVTVEGLSEQDSVQPPSPPAAGAPQEVTYAQLDHHRLAQRAAPAGSPQPPETKAQSSMYADLAWH</sequence>
<organism evidence="2 3">
    <name type="scientific">Erinaceus europaeus</name>
    <name type="common">Western European hedgehog</name>
    <dbReference type="NCBI Taxonomy" id="9365"/>
    <lineage>
        <taxon>Eukaryota</taxon>
        <taxon>Metazoa</taxon>
        <taxon>Chordata</taxon>
        <taxon>Craniata</taxon>
        <taxon>Vertebrata</taxon>
        <taxon>Euteleostomi</taxon>
        <taxon>Mammalia</taxon>
        <taxon>Eutheria</taxon>
        <taxon>Laurasiatheria</taxon>
        <taxon>Eulipotyphla</taxon>
        <taxon>Erinaceidae</taxon>
        <taxon>Erinaceinae</taxon>
        <taxon>Erinaceus</taxon>
    </lineage>
</organism>